<keyword evidence="5" id="KW-1185">Reference proteome</keyword>
<dbReference type="Gene3D" id="3.40.50.880">
    <property type="match status" value="1"/>
</dbReference>
<gene>
    <name evidence="4" type="ORF">ACG0Z6_01140</name>
</gene>
<dbReference type="CDD" id="cd03137">
    <property type="entry name" value="GATase1_AraC_1"/>
    <property type="match status" value="1"/>
</dbReference>
<dbReference type="Pfam" id="PF01965">
    <property type="entry name" value="DJ-1_PfpI"/>
    <property type="match status" value="1"/>
</dbReference>
<proteinExistence type="predicted"/>
<dbReference type="InterPro" id="IPR018060">
    <property type="entry name" value="HTH_AraC"/>
</dbReference>
<dbReference type="RefSeq" id="WP_394458014.1">
    <property type="nucleotide sequence ID" value="NZ_JBIGHZ010000001.1"/>
</dbReference>
<evidence type="ECO:0000256" key="1">
    <source>
        <dbReference type="ARBA" id="ARBA00023015"/>
    </source>
</evidence>
<dbReference type="InterPro" id="IPR052158">
    <property type="entry name" value="INH-QAR"/>
</dbReference>
<dbReference type="Proteomes" id="UP001606099">
    <property type="component" value="Unassembled WGS sequence"/>
</dbReference>
<protein>
    <submittedName>
        <fullName evidence="4">GlxA family transcriptional regulator</fullName>
    </submittedName>
</protein>
<keyword evidence="2" id="KW-0804">Transcription</keyword>
<evidence type="ECO:0000259" key="3">
    <source>
        <dbReference type="PROSITE" id="PS01124"/>
    </source>
</evidence>
<dbReference type="PANTHER" id="PTHR43130:SF3">
    <property type="entry name" value="HTH-TYPE TRANSCRIPTIONAL REGULATOR RV1931C"/>
    <property type="match status" value="1"/>
</dbReference>
<evidence type="ECO:0000313" key="5">
    <source>
        <dbReference type="Proteomes" id="UP001606099"/>
    </source>
</evidence>
<dbReference type="SUPFAM" id="SSF52317">
    <property type="entry name" value="Class I glutamine amidotransferase-like"/>
    <property type="match status" value="1"/>
</dbReference>
<dbReference type="PANTHER" id="PTHR43130">
    <property type="entry name" value="ARAC-FAMILY TRANSCRIPTIONAL REGULATOR"/>
    <property type="match status" value="1"/>
</dbReference>
<dbReference type="InterPro" id="IPR029062">
    <property type="entry name" value="Class_I_gatase-like"/>
</dbReference>
<dbReference type="PROSITE" id="PS01124">
    <property type="entry name" value="HTH_ARAC_FAMILY_2"/>
    <property type="match status" value="1"/>
</dbReference>
<dbReference type="Pfam" id="PF12833">
    <property type="entry name" value="HTH_18"/>
    <property type="match status" value="1"/>
</dbReference>
<evidence type="ECO:0000313" key="4">
    <source>
        <dbReference type="EMBL" id="MFG6446839.1"/>
    </source>
</evidence>
<name>A0ABW7FR78_9BURK</name>
<organism evidence="4 5">
    <name type="scientific">Roseateles rivi</name>
    <dbReference type="NCBI Taxonomy" id="3299028"/>
    <lineage>
        <taxon>Bacteria</taxon>
        <taxon>Pseudomonadati</taxon>
        <taxon>Pseudomonadota</taxon>
        <taxon>Betaproteobacteria</taxon>
        <taxon>Burkholderiales</taxon>
        <taxon>Sphaerotilaceae</taxon>
        <taxon>Roseateles</taxon>
    </lineage>
</organism>
<dbReference type="Gene3D" id="1.10.10.60">
    <property type="entry name" value="Homeodomain-like"/>
    <property type="match status" value="1"/>
</dbReference>
<dbReference type="SUPFAM" id="SSF46689">
    <property type="entry name" value="Homeodomain-like"/>
    <property type="match status" value="1"/>
</dbReference>
<dbReference type="EMBL" id="JBIGHZ010000001">
    <property type="protein sequence ID" value="MFG6446839.1"/>
    <property type="molecule type" value="Genomic_DNA"/>
</dbReference>
<reference evidence="4 5" key="1">
    <citation type="submission" date="2024-08" db="EMBL/GenBank/DDBJ databases">
        <authorList>
            <person name="Lu H."/>
        </authorList>
    </citation>
    <scope>NUCLEOTIDE SEQUENCE [LARGE SCALE GENOMIC DNA]</scope>
    <source>
        <strain evidence="4 5">BYS180W</strain>
    </source>
</reference>
<dbReference type="InterPro" id="IPR002818">
    <property type="entry name" value="DJ-1/PfpI"/>
</dbReference>
<dbReference type="InterPro" id="IPR009057">
    <property type="entry name" value="Homeodomain-like_sf"/>
</dbReference>
<evidence type="ECO:0000256" key="2">
    <source>
        <dbReference type="ARBA" id="ARBA00023163"/>
    </source>
</evidence>
<sequence length="337" mass="36527">MSTTPELTEAVFLLEPHTLLLDVAGPAEALRLANQALQRQGRPPAFRLRYVAAQPDVLSSVGLSLGPLEPLPQALQAQSWLFLLGCRHAQPGEPAPGSAQRADALRTQRWLHGVGQQLLQQKQGRLVGICSGTLLAAQAGLLSGRRCTTHHELLDALRRHAPQAEVVDNRVFVLDGALASSAGVTAGIDLTLHLIQLRCGDAIAASVAQTMVVYLRRSPQDPQLSPLLAHRHHLHPAVHRVQDALCAQPGKPWSLQSMAEVAHVTPRHLGRLFGEHADTTPLRYLQAIRLELARRARQQGQSLADAAALAGFSSEQQWRRTQRAHAALGVNTAPRKP</sequence>
<keyword evidence="1" id="KW-0805">Transcription regulation</keyword>
<dbReference type="SMART" id="SM00342">
    <property type="entry name" value="HTH_ARAC"/>
    <property type="match status" value="1"/>
</dbReference>
<accession>A0ABW7FR78</accession>
<feature type="domain" description="HTH araC/xylS-type" evidence="3">
    <location>
        <begin position="239"/>
        <end position="323"/>
    </location>
</feature>
<comment type="caution">
    <text evidence="4">The sequence shown here is derived from an EMBL/GenBank/DDBJ whole genome shotgun (WGS) entry which is preliminary data.</text>
</comment>